<dbReference type="RefSeq" id="WP_378610399.1">
    <property type="nucleotide sequence ID" value="NZ_JBHSAX010000002.1"/>
</dbReference>
<sequence>MSTDQNSTRDRDQVRISGGPGAPGESTAVTEPSATPRPTRDTFDGHEPHAGERHAPTDPGTDGTHTASDTDLTHRTADTDRAHEPFDTDRAYSATDTDGTHEKSHSTVVTDDAATADGLSGKPTITANPAASVEPTTGHRSDHDTTPDLDVEPHSATVSREPGVPATTATTPQSVNAADKPFFDRDLLDVLETRWKEVQGSFVDNPHDAVTRADLLVAETVEQITTRWSERQQQLQGRWSRGTDGDTEDLRQALREYRDFFQKLLTLGN</sequence>
<evidence type="ECO:0000313" key="2">
    <source>
        <dbReference type="EMBL" id="MFC3960633.1"/>
    </source>
</evidence>
<feature type="region of interest" description="Disordered" evidence="1">
    <location>
        <begin position="1"/>
        <end position="172"/>
    </location>
</feature>
<comment type="caution">
    <text evidence="2">The sequence shown here is derived from an EMBL/GenBank/DDBJ whole genome shotgun (WGS) entry which is preliminary data.</text>
</comment>
<protein>
    <submittedName>
        <fullName evidence="2">Uncharacterized protein</fullName>
    </submittedName>
</protein>
<evidence type="ECO:0000256" key="1">
    <source>
        <dbReference type="SAM" id="MobiDB-lite"/>
    </source>
</evidence>
<evidence type="ECO:0000313" key="3">
    <source>
        <dbReference type="Proteomes" id="UP001595696"/>
    </source>
</evidence>
<dbReference type="EMBL" id="JBHSAX010000002">
    <property type="protein sequence ID" value="MFC3960633.1"/>
    <property type="molecule type" value="Genomic_DNA"/>
</dbReference>
<dbReference type="Proteomes" id="UP001595696">
    <property type="component" value="Unassembled WGS sequence"/>
</dbReference>
<accession>A0ABV8DLC8</accession>
<feature type="compositionally biased region" description="Basic and acidic residues" evidence="1">
    <location>
        <begin position="71"/>
        <end position="90"/>
    </location>
</feature>
<keyword evidence="3" id="KW-1185">Reference proteome</keyword>
<organism evidence="2 3">
    <name type="scientific">Nocardia jiangsuensis</name>
    <dbReference type="NCBI Taxonomy" id="1691563"/>
    <lineage>
        <taxon>Bacteria</taxon>
        <taxon>Bacillati</taxon>
        <taxon>Actinomycetota</taxon>
        <taxon>Actinomycetes</taxon>
        <taxon>Mycobacteriales</taxon>
        <taxon>Nocardiaceae</taxon>
        <taxon>Nocardia</taxon>
    </lineage>
</organism>
<reference evidence="3" key="1">
    <citation type="journal article" date="2019" name="Int. J. Syst. Evol. Microbiol.">
        <title>The Global Catalogue of Microorganisms (GCM) 10K type strain sequencing project: providing services to taxonomists for standard genome sequencing and annotation.</title>
        <authorList>
            <consortium name="The Broad Institute Genomics Platform"/>
            <consortium name="The Broad Institute Genome Sequencing Center for Infectious Disease"/>
            <person name="Wu L."/>
            <person name="Ma J."/>
        </authorList>
    </citation>
    <scope>NUCLEOTIDE SEQUENCE [LARGE SCALE GENOMIC DNA]</scope>
    <source>
        <strain evidence="3">CGMCC 4.7330</strain>
    </source>
</reference>
<proteinExistence type="predicted"/>
<feature type="compositionally biased region" description="Basic and acidic residues" evidence="1">
    <location>
        <begin position="137"/>
        <end position="146"/>
    </location>
</feature>
<name>A0ABV8DLC8_9NOCA</name>
<feature type="compositionally biased region" description="Basic and acidic residues" evidence="1">
    <location>
        <begin position="38"/>
        <end position="56"/>
    </location>
</feature>
<gene>
    <name evidence="2" type="ORF">ACFO0B_01375</name>
</gene>